<evidence type="ECO:0000256" key="6">
    <source>
        <dbReference type="ARBA" id="ARBA00022989"/>
    </source>
</evidence>
<feature type="transmembrane region" description="Helical" evidence="8">
    <location>
        <begin position="190"/>
        <end position="216"/>
    </location>
</feature>
<organism evidence="9 10">
    <name type="scientific">Austwickia chelonae NBRC 105200</name>
    <dbReference type="NCBI Taxonomy" id="1184607"/>
    <lineage>
        <taxon>Bacteria</taxon>
        <taxon>Bacillati</taxon>
        <taxon>Actinomycetota</taxon>
        <taxon>Actinomycetes</taxon>
        <taxon>Micrococcales</taxon>
        <taxon>Dermatophilaceae</taxon>
        <taxon>Austwickia</taxon>
    </lineage>
</organism>
<proteinExistence type="inferred from homology"/>
<feature type="transmembrane region" description="Helical" evidence="8">
    <location>
        <begin position="52"/>
        <end position="76"/>
    </location>
</feature>
<keyword evidence="7 8" id="KW-0472">Membrane</keyword>
<accession>K6VQN3</accession>
<comment type="caution">
    <text evidence="9">The sequence shown here is derived from an EMBL/GenBank/DDBJ whole genome shotgun (WGS) entry which is preliminary data.</text>
</comment>
<feature type="transmembrane region" description="Helical" evidence="8">
    <location>
        <begin position="237"/>
        <end position="262"/>
    </location>
</feature>
<keyword evidence="4" id="KW-1003">Cell membrane</keyword>
<comment type="subcellular location">
    <subcellularLocation>
        <location evidence="1">Cell membrane</location>
        <topology evidence="1">Multi-pass membrane protein</topology>
    </subcellularLocation>
</comment>
<feature type="transmembrane region" description="Helical" evidence="8">
    <location>
        <begin position="274"/>
        <end position="295"/>
    </location>
</feature>
<keyword evidence="6 8" id="KW-1133">Transmembrane helix</keyword>
<dbReference type="InterPro" id="IPR048279">
    <property type="entry name" value="MdtK-like"/>
</dbReference>
<evidence type="ECO:0000313" key="9">
    <source>
        <dbReference type="EMBL" id="GAB79019.1"/>
    </source>
</evidence>
<reference evidence="9 10" key="1">
    <citation type="submission" date="2012-08" db="EMBL/GenBank/DDBJ databases">
        <title>Whole genome shotgun sequence of Austwickia chelonae NBRC 105200.</title>
        <authorList>
            <person name="Yoshida I."/>
            <person name="Hosoyama A."/>
            <person name="Tsuchikane K."/>
            <person name="Katsumata H."/>
            <person name="Ando Y."/>
            <person name="Ohji S."/>
            <person name="Hamada M."/>
            <person name="Tamura T."/>
            <person name="Yamazoe A."/>
            <person name="Yamazaki S."/>
            <person name="Fujita N."/>
        </authorList>
    </citation>
    <scope>NUCLEOTIDE SEQUENCE [LARGE SCALE GENOMIC DNA]</scope>
    <source>
        <strain evidence="9 10">NBRC 105200</strain>
    </source>
</reference>
<evidence type="ECO:0000256" key="5">
    <source>
        <dbReference type="ARBA" id="ARBA00022692"/>
    </source>
</evidence>
<dbReference type="RefSeq" id="WP_006503776.1">
    <property type="nucleotide sequence ID" value="NZ_BAGZ01000018.1"/>
</dbReference>
<dbReference type="PIRSF" id="PIRSF006603">
    <property type="entry name" value="DinF"/>
    <property type="match status" value="1"/>
</dbReference>
<keyword evidence="10" id="KW-1185">Reference proteome</keyword>
<evidence type="ECO:0000313" key="10">
    <source>
        <dbReference type="Proteomes" id="UP000008495"/>
    </source>
</evidence>
<evidence type="ECO:0000256" key="3">
    <source>
        <dbReference type="ARBA" id="ARBA00022448"/>
    </source>
</evidence>
<dbReference type="NCBIfam" id="TIGR00797">
    <property type="entry name" value="matE"/>
    <property type="match status" value="1"/>
</dbReference>
<dbReference type="Pfam" id="PF01554">
    <property type="entry name" value="MatE"/>
    <property type="match status" value="2"/>
</dbReference>
<dbReference type="STRING" id="100225.SAMN05421595_2880"/>
<sequence length="449" mass="46586">MNAHAPSEGTPHRAVLALALPAFFTLIAEPLFRLADSAIVGHLGTTPLAGLGIAGTILSTAAGVFVFLAYGTTALVSRTFGAKDTRAAIGAGLDGIWLALALGLLTSLVVGLTADPLCRLFDPSPAVLHEATTYLRISALGLPGMLLVLAAAGILRGLQDTRTPLITTTLGFITNALLNLWFVYGLDLGIAGSAWGTAIAENGMAVGMLAVVAHHARRHHAPLRPHPRGILRAAADGLPLLVRTLSLRGVLLLTTWAAVALGDTPLAAHQVTTSIWAFLMFALDSLAIAGQALTGRSLGAGDRTATRTTTTLISRWGILVGLGLGMLLLATHRLLPALFTSDPAVHSAIGAALIVIALGQPIAGLAFVLDGILIGAGDSTWLARTQTLLLVGYTPLAIGIHHWADPLSALGPATATAVLWVAFLIFMSVRALALHRRAAREDWMVVGVR</sequence>
<evidence type="ECO:0000256" key="7">
    <source>
        <dbReference type="ARBA" id="ARBA00023136"/>
    </source>
</evidence>
<dbReference type="GO" id="GO:0015297">
    <property type="term" value="F:antiporter activity"/>
    <property type="evidence" value="ECO:0007669"/>
    <property type="project" value="InterPro"/>
</dbReference>
<feature type="transmembrane region" description="Helical" evidence="8">
    <location>
        <begin position="410"/>
        <end position="433"/>
    </location>
</feature>
<protein>
    <submittedName>
        <fullName evidence="9">MatE family protein</fullName>
    </submittedName>
</protein>
<dbReference type="PANTHER" id="PTHR42893">
    <property type="entry name" value="PROTEIN DETOXIFICATION 44, CHLOROPLASTIC-RELATED"/>
    <property type="match status" value="1"/>
</dbReference>
<gene>
    <name evidence="9" type="ORF">AUCHE_18_00200</name>
</gene>
<dbReference type="Proteomes" id="UP000008495">
    <property type="component" value="Unassembled WGS sequence"/>
</dbReference>
<comment type="similarity">
    <text evidence="2">Belongs to the multi antimicrobial extrusion (MATE) (TC 2.A.66.1) family.</text>
</comment>
<keyword evidence="3" id="KW-0813">Transport</keyword>
<name>K6VQN3_9MICO</name>
<dbReference type="InterPro" id="IPR002528">
    <property type="entry name" value="MATE_fam"/>
</dbReference>
<dbReference type="PANTHER" id="PTHR42893:SF46">
    <property type="entry name" value="PROTEIN DETOXIFICATION 44, CHLOROPLASTIC"/>
    <property type="match status" value="1"/>
</dbReference>
<dbReference type="InterPro" id="IPR044644">
    <property type="entry name" value="DinF-like"/>
</dbReference>
<evidence type="ECO:0000256" key="8">
    <source>
        <dbReference type="SAM" id="Phobius"/>
    </source>
</evidence>
<dbReference type="eggNOG" id="COG0534">
    <property type="taxonomic scope" value="Bacteria"/>
</dbReference>
<feature type="transmembrane region" description="Helical" evidence="8">
    <location>
        <begin position="316"/>
        <end position="335"/>
    </location>
</feature>
<evidence type="ECO:0000256" key="1">
    <source>
        <dbReference type="ARBA" id="ARBA00004651"/>
    </source>
</evidence>
<feature type="transmembrane region" description="Helical" evidence="8">
    <location>
        <begin position="134"/>
        <end position="158"/>
    </location>
</feature>
<feature type="transmembrane region" description="Helical" evidence="8">
    <location>
        <begin position="381"/>
        <end position="404"/>
    </location>
</feature>
<feature type="transmembrane region" description="Helical" evidence="8">
    <location>
        <begin position="165"/>
        <end position="184"/>
    </location>
</feature>
<feature type="transmembrane region" description="Helical" evidence="8">
    <location>
        <begin position="88"/>
        <end position="114"/>
    </location>
</feature>
<dbReference type="GO" id="GO:0005886">
    <property type="term" value="C:plasma membrane"/>
    <property type="evidence" value="ECO:0007669"/>
    <property type="project" value="UniProtKB-SubCell"/>
</dbReference>
<evidence type="ECO:0000256" key="2">
    <source>
        <dbReference type="ARBA" id="ARBA00010199"/>
    </source>
</evidence>
<dbReference type="CDD" id="cd13136">
    <property type="entry name" value="MATE_DinF_like"/>
    <property type="match status" value="1"/>
</dbReference>
<keyword evidence="5 8" id="KW-0812">Transmembrane</keyword>
<dbReference type="GO" id="GO:0042910">
    <property type="term" value="F:xenobiotic transmembrane transporter activity"/>
    <property type="evidence" value="ECO:0007669"/>
    <property type="project" value="InterPro"/>
</dbReference>
<evidence type="ECO:0000256" key="4">
    <source>
        <dbReference type="ARBA" id="ARBA00022475"/>
    </source>
</evidence>
<dbReference type="AlphaFoldDB" id="K6VQN3"/>
<dbReference type="OrthoDB" id="5242355at2"/>
<dbReference type="EMBL" id="BAGZ01000018">
    <property type="protein sequence ID" value="GAB79019.1"/>
    <property type="molecule type" value="Genomic_DNA"/>
</dbReference>
<feature type="transmembrane region" description="Helical" evidence="8">
    <location>
        <begin position="347"/>
        <end position="369"/>
    </location>
</feature>